<dbReference type="InterPro" id="IPR051266">
    <property type="entry name" value="CLCR"/>
</dbReference>
<feature type="region of interest" description="Disordered" evidence="2">
    <location>
        <begin position="1"/>
        <end position="22"/>
    </location>
</feature>
<dbReference type="InterPro" id="IPR036465">
    <property type="entry name" value="vWFA_dom_sf"/>
</dbReference>
<dbReference type="PROSITE" id="PS50089">
    <property type="entry name" value="ZF_RING_2"/>
    <property type="match status" value="1"/>
</dbReference>
<gene>
    <name evidence="5" type="ORF">LIPSTDRAFT_279016</name>
</gene>
<evidence type="ECO:0000259" key="4">
    <source>
        <dbReference type="PROSITE" id="PS50234"/>
    </source>
</evidence>
<keyword evidence="1" id="KW-0862">Zinc</keyword>
<dbReference type="PANTHER" id="PTHR10579:SF43">
    <property type="entry name" value="ZINC FINGER (C3HC4-TYPE RING FINGER) FAMILY PROTEIN"/>
    <property type="match status" value="1"/>
</dbReference>
<proteinExistence type="predicted"/>
<dbReference type="SUPFAM" id="SSF53300">
    <property type="entry name" value="vWA-like"/>
    <property type="match status" value="1"/>
</dbReference>
<dbReference type="InterPro" id="IPR002035">
    <property type="entry name" value="VWF_A"/>
</dbReference>
<dbReference type="STRING" id="675824.A0A1E3Q5Q9"/>
<evidence type="ECO:0000313" key="6">
    <source>
        <dbReference type="Proteomes" id="UP000094385"/>
    </source>
</evidence>
<feature type="compositionally biased region" description="Pro residues" evidence="2">
    <location>
        <begin position="283"/>
        <end position="297"/>
    </location>
</feature>
<keyword evidence="6" id="KW-1185">Reference proteome</keyword>
<dbReference type="SMART" id="SM00327">
    <property type="entry name" value="VWA"/>
    <property type="match status" value="1"/>
</dbReference>
<dbReference type="GO" id="GO:0008270">
    <property type="term" value="F:zinc ion binding"/>
    <property type="evidence" value="ECO:0007669"/>
    <property type="project" value="UniProtKB-KW"/>
</dbReference>
<keyword evidence="1" id="KW-0863">Zinc-finger</keyword>
<dbReference type="SMART" id="SM00184">
    <property type="entry name" value="RING"/>
    <property type="match status" value="1"/>
</dbReference>
<name>A0A1E3Q5Q9_LIPST</name>
<dbReference type="Gene3D" id="3.30.40.10">
    <property type="entry name" value="Zinc/RING finger domain, C3HC4 (zinc finger)"/>
    <property type="match status" value="1"/>
</dbReference>
<evidence type="ECO:0000313" key="5">
    <source>
        <dbReference type="EMBL" id="ODQ72940.1"/>
    </source>
</evidence>
<evidence type="ECO:0000256" key="1">
    <source>
        <dbReference type="PROSITE-ProRule" id="PRU00175"/>
    </source>
</evidence>
<dbReference type="PANTHER" id="PTHR10579">
    <property type="entry name" value="CALCIUM-ACTIVATED CHLORIDE CHANNEL REGULATOR"/>
    <property type="match status" value="1"/>
</dbReference>
<dbReference type="Gene3D" id="3.40.50.410">
    <property type="entry name" value="von Willebrand factor, type A domain"/>
    <property type="match status" value="1"/>
</dbReference>
<feature type="compositionally biased region" description="Pro residues" evidence="2">
    <location>
        <begin position="1"/>
        <end position="10"/>
    </location>
</feature>
<dbReference type="InterPro" id="IPR001841">
    <property type="entry name" value="Znf_RING"/>
</dbReference>
<evidence type="ECO:0000256" key="2">
    <source>
        <dbReference type="SAM" id="MobiDB-lite"/>
    </source>
</evidence>
<dbReference type="InterPro" id="IPR013083">
    <property type="entry name" value="Znf_RING/FYVE/PHD"/>
</dbReference>
<feature type="domain" description="RING-type" evidence="3">
    <location>
        <begin position="34"/>
        <end position="102"/>
    </location>
</feature>
<feature type="region of interest" description="Disordered" evidence="2">
    <location>
        <begin position="134"/>
        <end position="163"/>
    </location>
</feature>
<dbReference type="AlphaFoldDB" id="A0A1E3Q5Q9"/>
<dbReference type="EMBL" id="KV454294">
    <property type="protein sequence ID" value="ODQ72940.1"/>
    <property type="molecule type" value="Genomic_DNA"/>
</dbReference>
<feature type="compositionally biased region" description="Polar residues" evidence="2">
    <location>
        <begin position="136"/>
        <end position="163"/>
    </location>
</feature>
<organism evidence="5 6">
    <name type="scientific">Lipomyces starkeyi NRRL Y-11557</name>
    <dbReference type="NCBI Taxonomy" id="675824"/>
    <lineage>
        <taxon>Eukaryota</taxon>
        <taxon>Fungi</taxon>
        <taxon>Dikarya</taxon>
        <taxon>Ascomycota</taxon>
        <taxon>Saccharomycotina</taxon>
        <taxon>Lipomycetes</taxon>
        <taxon>Lipomycetales</taxon>
        <taxon>Lipomycetaceae</taxon>
        <taxon>Lipomyces</taxon>
    </lineage>
</organism>
<dbReference type="PROSITE" id="PS50234">
    <property type="entry name" value="VWFA"/>
    <property type="match status" value="1"/>
</dbReference>
<dbReference type="OrthoDB" id="299997at2759"/>
<feature type="region of interest" description="Disordered" evidence="2">
    <location>
        <begin position="940"/>
        <end position="967"/>
    </location>
</feature>
<reference evidence="5 6" key="1">
    <citation type="journal article" date="2016" name="Proc. Natl. Acad. Sci. U.S.A.">
        <title>Comparative genomics of biotechnologically important yeasts.</title>
        <authorList>
            <person name="Riley R."/>
            <person name="Haridas S."/>
            <person name="Wolfe K.H."/>
            <person name="Lopes M.R."/>
            <person name="Hittinger C.T."/>
            <person name="Goeker M."/>
            <person name="Salamov A.A."/>
            <person name="Wisecaver J.H."/>
            <person name="Long T.M."/>
            <person name="Calvey C.H."/>
            <person name="Aerts A.L."/>
            <person name="Barry K.W."/>
            <person name="Choi C."/>
            <person name="Clum A."/>
            <person name="Coughlan A.Y."/>
            <person name="Deshpande S."/>
            <person name="Douglass A.P."/>
            <person name="Hanson S.J."/>
            <person name="Klenk H.-P."/>
            <person name="LaButti K.M."/>
            <person name="Lapidus A."/>
            <person name="Lindquist E.A."/>
            <person name="Lipzen A.M."/>
            <person name="Meier-Kolthoff J.P."/>
            <person name="Ohm R.A."/>
            <person name="Otillar R.P."/>
            <person name="Pangilinan J.L."/>
            <person name="Peng Y."/>
            <person name="Rokas A."/>
            <person name="Rosa C.A."/>
            <person name="Scheuner C."/>
            <person name="Sibirny A.A."/>
            <person name="Slot J.C."/>
            <person name="Stielow J.B."/>
            <person name="Sun H."/>
            <person name="Kurtzman C.P."/>
            <person name="Blackwell M."/>
            <person name="Grigoriev I.V."/>
            <person name="Jeffries T.W."/>
        </authorList>
    </citation>
    <scope>NUCLEOTIDE SEQUENCE [LARGE SCALE GENOMIC DNA]</scope>
    <source>
        <strain evidence="5 6">NRRL Y-11557</strain>
    </source>
</reference>
<dbReference type="Pfam" id="PF15411">
    <property type="entry name" value="PH_10"/>
    <property type="match status" value="1"/>
</dbReference>
<protein>
    <recommendedName>
        <fullName evidence="7">RING-type domain-containing protein</fullName>
    </recommendedName>
</protein>
<dbReference type="Proteomes" id="UP000094385">
    <property type="component" value="Unassembled WGS sequence"/>
</dbReference>
<sequence>MTIPGSPPPRHSAYDHRGLQSPSTHGRALVGVPCAMCDEPLEHSFQGERVIEFGCGHVGHEACFKEVFREVVEEMAASSTAPVNGHKNDKRQIPQIRCPICESVIQIDPLRHGNLLNSAKKSIGVAREEPGLHGSLNLTKANSNPLTPSSARGATGNTPNTRRQMPLQPVFAKLPLSSKENNTLSEFSLTKPLQLRQTSSLNNLKQQAEFSSFTAALATRESPCEPLKFVPLSPATLAAENQSLRNAIISSAPAAAALPTKQSGASVMPKQAVSDAPSLFSPLMPPPAPPPPPPPKTRIPDPKVYMTPATPAIIRSTEEQCLSCLVHVEIPKCIAPGTSASSAESPKGRALMLPKSRREDFTSAEHVFHYLKSRLEKVEKYKSLDLSSFGKVRLWGLLCVSYMDSWQVLDCYLFRDYLICVKEKIEDFPDTNVSPGSQPCRDRLSIKSFVCLRKHLVSVSVNNDNSNYNLALNLSVKELPQLKLTFRDDTERERWRLALISLDNGVVPSARDVAISGASMPSPELPLGMPHNQMNGRGSESSVLTSSTTLVHTLTPTTPYSPVEAATSPQTPRLLSFRAHIPVDLVIAVPVSDSMGTSKLAPIQDALTFIVESIGSKDRVGIVTYTSRGASNVTVSGLKNKSWDGWDSTISQLSSLKKTGSRANPLNGARQALELLKSRTSQSPISTIFLISDSPTRQTSLSTLEQTAHRSSVKEFCSNAISSSVLVHCFGIGMRHDPEDLIEISSDSRGTYTYIKEWNLIPECLAGCLGLTFGMSHRDVKVLLRIPEESNGRILKVEGGLSYLLKNGDREAEVLLGDAAFGESKDIIVQLAIPPYHKPCSYKPLDNWDVMMSDLKAIGYDEVEDWGSSTDDMSVVRRRNGSLDCPSRERPESVEELPVLKAEVSFSQFSVSTNVRRHRIKPAALLVILMLQATQQQLQQQQQQQQRKPSVASLSPPTTTANPRLGQRRVEILTAECLRRAVILVQNGKSDKAIELIKKSLKITQGLSLGALPLPPEASLRSEMTSKGSIDEGSTPPMPPSRRGTVGGVDPAIIDALSAEMQGALNAIVDTDMFLHDARKRIMQVVGVIMTQRSFTPRSALELYFASRVENVRKLLNWAQEWREKQAESPTNSPY</sequence>
<feature type="region of interest" description="Disordered" evidence="2">
    <location>
        <begin position="1021"/>
        <end position="1043"/>
    </location>
</feature>
<feature type="region of interest" description="Disordered" evidence="2">
    <location>
        <begin position="277"/>
        <end position="298"/>
    </location>
</feature>
<evidence type="ECO:0000259" key="3">
    <source>
        <dbReference type="PROSITE" id="PS50089"/>
    </source>
</evidence>
<feature type="compositionally biased region" description="Polar residues" evidence="2">
    <location>
        <begin position="952"/>
        <end position="962"/>
    </location>
</feature>
<dbReference type="Pfam" id="PF00092">
    <property type="entry name" value="VWA"/>
    <property type="match status" value="1"/>
</dbReference>
<dbReference type="SUPFAM" id="SSF50729">
    <property type="entry name" value="PH domain-like"/>
    <property type="match status" value="1"/>
</dbReference>
<feature type="domain" description="VWFA" evidence="4">
    <location>
        <begin position="584"/>
        <end position="769"/>
    </location>
</feature>
<keyword evidence="1" id="KW-0479">Metal-binding</keyword>
<evidence type="ECO:0008006" key="7">
    <source>
        <dbReference type="Google" id="ProtNLM"/>
    </source>
</evidence>
<accession>A0A1E3Q5Q9</accession>